<keyword evidence="1" id="KW-1133">Transmembrane helix</keyword>
<evidence type="ECO:0000313" key="3">
    <source>
        <dbReference type="Proteomes" id="UP000028702"/>
    </source>
</evidence>
<protein>
    <submittedName>
        <fullName evidence="2">Conserved protein</fullName>
    </submittedName>
</protein>
<feature type="transmembrane region" description="Helical" evidence="1">
    <location>
        <begin position="148"/>
        <end position="169"/>
    </location>
</feature>
<dbReference type="Proteomes" id="UP000028702">
    <property type="component" value="Unassembled WGS sequence"/>
</dbReference>
<sequence>MEPVSLALGIAQFAAPALGRWLFGEKGEETAEKIIDVGKAVVGTDKAEDILPALKANPELLIRFQQQATQIELAELEAHTRQLEAVNETARAAINSDDKFVRRWRPTWGYVTAVTWALQSMAIMFCFCAAAVATLYGKAEAVTALMNGAASLAGALTVQWGVALTVLGVNVVKRSHDKQVCAGQRPGTMAPSAVTDLVRRVTGGARG</sequence>
<keyword evidence="1" id="KW-0812">Transmembrane</keyword>
<dbReference type="RefSeq" id="WP_052379083.1">
    <property type="nucleotide sequence ID" value="NZ_BBIO01000001.1"/>
</dbReference>
<dbReference type="STRING" id="1333998.M2A_0113"/>
<organism evidence="2 3">
    <name type="scientific">Tepidicaulis marinus</name>
    <dbReference type="NCBI Taxonomy" id="1333998"/>
    <lineage>
        <taxon>Bacteria</taxon>
        <taxon>Pseudomonadati</taxon>
        <taxon>Pseudomonadota</taxon>
        <taxon>Alphaproteobacteria</taxon>
        <taxon>Hyphomicrobiales</taxon>
        <taxon>Parvibaculaceae</taxon>
        <taxon>Tepidicaulis</taxon>
    </lineage>
</organism>
<accession>A0A081B6E6</accession>
<dbReference type="Pfam" id="PF11351">
    <property type="entry name" value="GTA_holin_3TM"/>
    <property type="match status" value="1"/>
</dbReference>
<gene>
    <name evidence="2" type="ORF">M2A_0113</name>
</gene>
<feature type="transmembrane region" description="Helical" evidence="1">
    <location>
        <begin position="108"/>
        <end position="136"/>
    </location>
</feature>
<dbReference type="InterPro" id="IPR021497">
    <property type="entry name" value="GTA_holin_3TM"/>
</dbReference>
<keyword evidence="1" id="KW-0472">Membrane</keyword>
<dbReference type="eggNOG" id="ENOG50330X9">
    <property type="taxonomic scope" value="Bacteria"/>
</dbReference>
<comment type="caution">
    <text evidence="2">The sequence shown here is derived from an EMBL/GenBank/DDBJ whole genome shotgun (WGS) entry which is preliminary data.</text>
</comment>
<evidence type="ECO:0000256" key="1">
    <source>
        <dbReference type="SAM" id="Phobius"/>
    </source>
</evidence>
<name>A0A081B6E6_9HYPH</name>
<dbReference type="AlphaFoldDB" id="A0A081B6E6"/>
<evidence type="ECO:0000313" key="2">
    <source>
        <dbReference type="EMBL" id="GAK43614.1"/>
    </source>
</evidence>
<keyword evidence="3" id="KW-1185">Reference proteome</keyword>
<reference evidence="2 3" key="1">
    <citation type="submission" date="2014-07" db="EMBL/GenBank/DDBJ databases">
        <title>Tepidicaulis marinum gen. nov., sp. nov., a novel marine bacterium denitrifying nitrate to nitrous oxide strictly under microaerobic conditions.</title>
        <authorList>
            <person name="Takeuchi M."/>
            <person name="Yamagishi T."/>
            <person name="Kamagata Y."/>
            <person name="Oshima K."/>
            <person name="Hattori M."/>
            <person name="Katayama T."/>
            <person name="Hanada S."/>
            <person name="Tamaki H."/>
            <person name="Marumo K."/>
            <person name="Maeda H."/>
            <person name="Nedachi M."/>
            <person name="Iwasaki W."/>
            <person name="Suwa Y."/>
            <person name="Sakata S."/>
        </authorList>
    </citation>
    <scope>NUCLEOTIDE SEQUENCE [LARGE SCALE GENOMIC DNA]</scope>
    <source>
        <strain evidence="2 3">MA2</strain>
    </source>
</reference>
<dbReference type="EMBL" id="BBIO01000001">
    <property type="protein sequence ID" value="GAK43614.1"/>
    <property type="molecule type" value="Genomic_DNA"/>
</dbReference>
<proteinExistence type="predicted"/>